<accession>A0A523UYN1</accession>
<dbReference type="GO" id="GO:0005524">
    <property type="term" value="F:ATP binding"/>
    <property type="evidence" value="ECO:0007669"/>
    <property type="project" value="UniProtKB-UniRule"/>
</dbReference>
<feature type="binding site" evidence="13">
    <location>
        <position position="229"/>
    </location>
    <ligand>
        <name>L-serine</name>
        <dbReference type="ChEBI" id="CHEBI:33384"/>
    </ligand>
</feature>
<dbReference type="Gene3D" id="1.10.287.40">
    <property type="entry name" value="Serine-tRNA synthetase, tRNA binding domain"/>
    <property type="match status" value="1"/>
</dbReference>
<comment type="pathway">
    <text evidence="2 12">Aminoacyl-tRNA biosynthesis; selenocysteinyl-tRNA(Sec) biosynthesis; L-seryl-tRNA(Sec) from L-serine and tRNA(Sec): step 1/1.</text>
</comment>
<feature type="binding site" evidence="12 14">
    <location>
        <begin position="347"/>
        <end position="350"/>
    </location>
    <ligand>
        <name>ATP</name>
        <dbReference type="ChEBI" id="CHEBI:30616"/>
    </ligand>
</feature>
<dbReference type="InterPro" id="IPR033729">
    <property type="entry name" value="SerRS_core"/>
</dbReference>
<evidence type="ECO:0000256" key="3">
    <source>
        <dbReference type="ARBA" id="ARBA00010728"/>
    </source>
</evidence>
<comment type="subunit">
    <text evidence="12">Homodimer. The tRNA molecule binds across the dimer.</text>
</comment>
<dbReference type="GO" id="GO:0016260">
    <property type="term" value="P:selenocysteine biosynthetic process"/>
    <property type="evidence" value="ECO:0007669"/>
    <property type="project" value="UniProtKB-UniRule"/>
</dbReference>
<organism evidence="17 18">
    <name type="scientific">candidate division TA06 bacterium</name>
    <dbReference type="NCBI Taxonomy" id="2250710"/>
    <lineage>
        <taxon>Bacteria</taxon>
        <taxon>Bacteria division TA06</taxon>
    </lineage>
</organism>
<dbReference type="InterPro" id="IPR006195">
    <property type="entry name" value="aa-tRNA-synth_II"/>
</dbReference>
<keyword evidence="8 12" id="KW-0648">Protein biosynthesis</keyword>
<keyword evidence="4 12" id="KW-0963">Cytoplasm</keyword>
<comment type="caution">
    <text evidence="17">The sequence shown here is derived from an EMBL/GenBank/DDBJ whole genome shotgun (WGS) entry which is preliminary data.</text>
</comment>
<comment type="catalytic activity">
    <reaction evidence="10 12">
        <text>tRNA(Sec) + L-serine + ATP = L-seryl-tRNA(Sec) + AMP + diphosphate + H(+)</text>
        <dbReference type="Rhea" id="RHEA:42580"/>
        <dbReference type="Rhea" id="RHEA-COMP:9742"/>
        <dbReference type="Rhea" id="RHEA-COMP:10128"/>
        <dbReference type="ChEBI" id="CHEBI:15378"/>
        <dbReference type="ChEBI" id="CHEBI:30616"/>
        <dbReference type="ChEBI" id="CHEBI:33019"/>
        <dbReference type="ChEBI" id="CHEBI:33384"/>
        <dbReference type="ChEBI" id="CHEBI:78442"/>
        <dbReference type="ChEBI" id="CHEBI:78533"/>
        <dbReference type="ChEBI" id="CHEBI:456215"/>
        <dbReference type="EC" id="6.1.1.11"/>
    </reaction>
</comment>
<dbReference type="InterPro" id="IPR042103">
    <property type="entry name" value="SerRS_1_N_sf"/>
</dbReference>
<dbReference type="GO" id="GO:0006434">
    <property type="term" value="P:seryl-tRNA aminoacylation"/>
    <property type="evidence" value="ECO:0007669"/>
    <property type="project" value="UniProtKB-UniRule"/>
</dbReference>
<dbReference type="EC" id="6.1.1.11" evidence="12"/>
<sequence>MHDMKALRGSPEVFKKAMEDRAEKIDVDGLLKMDASWRSLVSRIDELKHEKNVASERIAGLKKKGKDASTEIKRMKEVSQRIKKMEEEARVLEGDIREIMVVIPNVPHESVPVGRDSAANVVVKEWGEKKPLCENPLPHWEVGEILGILDFPRAAKISGAHFASYCGAGATLERALVNFMLDLHVNEHGYKEMFPPYLVNRDSMFSTAQLRYEEDMYRCEVDDLFLDPTAETPLINLHRNEILKTEDLPIRYVGYTACFRREAGSYGKETRGLLRVHQFNKVELISIIEPEKSYEELEIILNHAEKVLQLLEIPYRVYSLSTGEISFASAKTYDIEAWAPGVGKWLEVSSVSNCTDFQARRAQIKFRREKGAPSEYVHTLNGSGLATPRTFAAIIENYQEKDGTVVVPEVLRPYMNGLEKIC</sequence>
<evidence type="ECO:0000256" key="7">
    <source>
        <dbReference type="ARBA" id="ARBA00022840"/>
    </source>
</evidence>
<dbReference type="PANTHER" id="PTHR43697:SF1">
    <property type="entry name" value="SERINE--TRNA LIGASE"/>
    <property type="match status" value="1"/>
</dbReference>
<evidence type="ECO:0000256" key="2">
    <source>
        <dbReference type="ARBA" id="ARBA00005045"/>
    </source>
</evidence>
<comment type="domain">
    <text evidence="12">Consists of two distinct domains, a catalytic core and a N-terminal extension that is involved in tRNA binding.</text>
</comment>
<dbReference type="InterPro" id="IPR015866">
    <property type="entry name" value="Ser-tRNA-synth_1_N"/>
</dbReference>
<feature type="binding site" evidence="12 13">
    <location>
        <position position="283"/>
    </location>
    <ligand>
        <name>L-serine</name>
        <dbReference type="ChEBI" id="CHEBI:33384"/>
    </ligand>
</feature>
<dbReference type="Gene3D" id="3.30.930.10">
    <property type="entry name" value="Bira Bifunctional Protein, Domain 2"/>
    <property type="match status" value="1"/>
</dbReference>
<protein>
    <recommendedName>
        <fullName evidence="12">Serine--tRNA ligase</fullName>
        <ecNumber evidence="12">6.1.1.11</ecNumber>
    </recommendedName>
    <alternativeName>
        <fullName evidence="12">Seryl-tRNA synthetase</fullName>
        <shortName evidence="12">SerRS</shortName>
    </alternativeName>
    <alternativeName>
        <fullName evidence="12">Seryl-tRNA(Ser/Sec) synthetase</fullName>
    </alternativeName>
</protein>
<dbReference type="InterPro" id="IPR002317">
    <property type="entry name" value="Ser-tRNA-ligase_type_1"/>
</dbReference>
<evidence type="ECO:0000256" key="11">
    <source>
        <dbReference type="ARBA" id="ARBA00048823"/>
    </source>
</evidence>
<feature type="coiled-coil region" evidence="15">
    <location>
        <begin position="44"/>
        <end position="102"/>
    </location>
</feature>
<feature type="binding site" evidence="12 14">
    <location>
        <begin position="260"/>
        <end position="262"/>
    </location>
    <ligand>
        <name>ATP</name>
        <dbReference type="ChEBI" id="CHEBI:30616"/>
    </ligand>
</feature>
<comment type="similarity">
    <text evidence="3 12">Belongs to the class-II aminoacyl-tRNA synthetase family. Type-1 seryl-tRNA synthetase subfamily.</text>
</comment>
<dbReference type="InterPro" id="IPR045864">
    <property type="entry name" value="aa-tRNA-synth_II/BPL/LPL"/>
</dbReference>
<evidence type="ECO:0000256" key="9">
    <source>
        <dbReference type="ARBA" id="ARBA00023146"/>
    </source>
</evidence>
<comment type="function">
    <text evidence="12">Catalyzes the attachment of serine to tRNA(Ser). Is also able to aminoacylate tRNA(Sec) with serine, to form the misacylated tRNA L-seryl-tRNA(Sec), which will be further converted into selenocysteinyl-tRNA(Sec).</text>
</comment>
<feature type="binding site" evidence="12">
    <location>
        <begin position="229"/>
        <end position="231"/>
    </location>
    <ligand>
        <name>L-serine</name>
        <dbReference type="ChEBI" id="CHEBI:33384"/>
    </ligand>
</feature>
<proteinExistence type="inferred from homology"/>
<comment type="subcellular location">
    <subcellularLocation>
        <location evidence="1 12">Cytoplasm</location>
    </subcellularLocation>
</comment>
<dbReference type="GO" id="GO:0004828">
    <property type="term" value="F:serine-tRNA ligase activity"/>
    <property type="evidence" value="ECO:0007669"/>
    <property type="project" value="UniProtKB-UniRule"/>
</dbReference>
<dbReference type="SUPFAM" id="SSF46589">
    <property type="entry name" value="tRNA-binding arm"/>
    <property type="match status" value="1"/>
</dbReference>
<evidence type="ECO:0000256" key="5">
    <source>
        <dbReference type="ARBA" id="ARBA00022598"/>
    </source>
</evidence>
<keyword evidence="7 12" id="KW-0067">ATP-binding</keyword>
<dbReference type="Pfam" id="PF00587">
    <property type="entry name" value="tRNA-synt_2b"/>
    <property type="match status" value="1"/>
</dbReference>
<dbReference type="PROSITE" id="PS50862">
    <property type="entry name" value="AA_TRNA_LIGASE_II"/>
    <property type="match status" value="1"/>
</dbReference>
<dbReference type="EMBL" id="SOJN01000012">
    <property type="protein sequence ID" value="TET47635.1"/>
    <property type="molecule type" value="Genomic_DNA"/>
</dbReference>
<dbReference type="PANTHER" id="PTHR43697">
    <property type="entry name" value="SERYL-TRNA SYNTHETASE"/>
    <property type="match status" value="1"/>
</dbReference>
<evidence type="ECO:0000256" key="8">
    <source>
        <dbReference type="ARBA" id="ARBA00022917"/>
    </source>
</evidence>
<dbReference type="HAMAP" id="MF_00176">
    <property type="entry name" value="Ser_tRNA_synth_type1"/>
    <property type="match status" value="1"/>
</dbReference>
<evidence type="ECO:0000256" key="15">
    <source>
        <dbReference type="SAM" id="Coils"/>
    </source>
</evidence>
<dbReference type="InterPro" id="IPR010978">
    <property type="entry name" value="tRNA-bd_arm"/>
</dbReference>
<dbReference type="CDD" id="cd00770">
    <property type="entry name" value="SerRS_core"/>
    <property type="match status" value="1"/>
</dbReference>
<evidence type="ECO:0000256" key="4">
    <source>
        <dbReference type="ARBA" id="ARBA00022490"/>
    </source>
</evidence>
<dbReference type="SUPFAM" id="SSF55681">
    <property type="entry name" value="Class II aaRS and biotin synthetases"/>
    <property type="match status" value="1"/>
</dbReference>
<dbReference type="Proteomes" id="UP000315525">
    <property type="component" value="Unassembled WGS sequence"/>
</dbReference>
<dbReference type="AlphaFoldDB" id="A0A523UYN1"/>
<dbReference type="Pfam" id="PF02403">
    <property type="entry name" value="Seryl_tRNA_N"/>
    <property type="match status" value="1"/>
</dbReference>
<evidence type="ECO:0000256" key="6">
    <source>
        <dbReference type="ARBA" id="ARBA00022741"/>
    </source>
</evidence>
<dbReference type="PRINTS" id="PR00981">
    <property type="entry name" value="TRNASYNTHSER"/>
</dbReference>
<dbReference type="PIRSF" id="PIRSF001529">
    <property type="entry name" value="Ser-tRNA-synth_IIa"/>
    <property type="match status" value="1"/>
</dbReference>
<gene>
    <name evidence="12 17" type="primary">serS</name>
    <name evidence="17" type="ORF">E3J62_00825</name>
</gene>
<feature type="binding site" evidence="13">
    <location>
        <position position="381"/>
    </location>
    <ligand>
        <name>L-serine</name>
        <dbReference type="ChEBI" id="CHEBI:33384"/>
    </ligand>
</feature>
<feature type="binding site" evidence="14">
    <location>
        <begin position="276"/>
        <end position="279"/>
    </location>
    <ligand>
        <name>ATP</name>
        <dbReference type="ChEBI" id="CHEBI:30616"/>
    </ligand>
</feature>
<reference evidence="17 18" key="1">
    <citation type="submission" date="2019-03" db="EMBL/GenBank/DDBJ databases">
        <title>Metabolic potential of uncultured bacteria and archaea associated with petroleum seepage in deep-sea sediments.</title>
        <authorList>
            <person name="Dong X."/>
            <person name="Hubert C."/>
        </authorList>
    </citation>
    <scope>NUCLEOTIDE SEQUENCE [LARGE SCALE GENOMIC DNA]</scope>
    <source>
        <strain evidence="17">E44_bin18</strain>
    </source>
</reference>
<dbReference type="UniPathway" id="UPA00906">
    <property type="reaction ID" value="UER00895"/>
</dbReference>
<dbReference type="GO" id="GO:0005737">
    <property type="term" value="C:cytoplasm"/>
    <property type="evidence" value="ECO:0007669"/>
    <property type="project" value="UniProtKB-SubCell"/>
</dbReference>
<evidence type="ECO:0000256" key="13">
    <source>
        <dbReference type="PIRSR" id="PIRSR001529-1"/>
    </source>
</evidence>
<comment type="catalytic activity">
    <reaction evidence="11 12">
        <text>tRNA(Ser) + L-serine + ATP = L-seryl-tRNA(Ser) + AMP + diphosphate + H(+)</text>
        <dbReference type="Rhea" id="RHEA:12292"/>
        <dbReference type="Rhea" id="RHEA-COMP:9669"/>
        <dbReference type="Rhea" id="RHEA-COMP:9703"/>
        <dbReference type="ChEBI" id="CHEBI:15378"/>
        <dbReference type="ChEBI" id="CHEBI:30616"/>
        <dbReference type="ChEBI" id="CHEBI:33019"/>
        <dbReference type="ChEBI" id="CHEBI:33384"/>
        <dbReference type="ChEBI" id="CHEBI:78442"/>
        <dbReference type="ChEBI" id="CHEBI:78533"/>
        <dbReference type="ChEBI" id="CHEBI:456215"/>
        <dbReference type="EC" id="6.1.1.11"/>
    </reaction>
</comment>
<keyword evidence="5 12" id="KW-0436">Ligase</keyword>
<keyword evidence="15" id="KW-0175">Coiled coil</keyword>
<feature type="binding site" evidence="12">
    <location>
        <position position="276"/>
    </location>
    <ligand>
        <name>ATP</name>
        <dbReference type="ChEBI" id="CHEBI:30616"/>
    </ligand>
</feature>
<evidence type="ECO:0000259" key="16">
    <source>
        <dbReference type="PROSITE" id="PS50862"/>
    </source>
</evidence>
<dbReference type="NCBIfam" id="TIGR00414">
    <property type="entry name" value="serS"/>
    <property type="match status" value="1"/>
</dbReference>
<name>A0A523UYN1_UNCT6</name>
<dbReference type="InterPro" id="IPR002314">
    <property type="entry name" value="aa-tRNA-synt_IIb"/>
</dbReference>
<feature type="domain" description="Aminoacyl-transfer RNA synthetases class-II family profile" evidence="16">
    <location>
        <begin position="172"/>
        <end position="408"/>
    </location>
</feature>
<evidence type="ECO:0000256" key="1">
    <source>
        <dbReference type="ARBA" id="ARBA00004496"/>
    </source>
</evidence>
<evidence type="ECO:0000313" key="18">
    <source>
        <dbReference type="Proteomes" id="UP000315525"/>
    </source>
</evidence>
<evidence type="ECO:0000256" key="14">
    <source>
        <dbReference type="PIRSR" id="PIRSR001529-2"/>
    </source>
</evidence>
<feature type="binding site" evidence="12">
    <location>
        <position position="383"/>
    </location>
    <ligand>
        <name>L-serine</name>
        <dbReference type="ChEBI" id="CHEBI:33384"/>
    </ligand>
</feature>
<evidence type="ECO:0000256" key="12">
    <source>
        <dbReference type="HAMAP-Rule" id="MF_00176"/>
    </source>
</evidence>
<evidence type="ECO:0000313" key="17">
    <source>
        <dbReference type="EMBL" id="TET47635.1"/>
    </source>
</evidence>
<keyword evidence="6 12" id="KW-0547">Nucleotide-binding</keyword>
<feature type="binding site" evidence="13">
    <location>
        <position position="260"/>
    </location>
    <ligand>
        <name>L-serine</name>
        <dbReference type="ChEBI" id="CHEBI:33384"/>
    </ligand>
</feature>
<keyword evidence="9 12" id="KW-0030">Aminoacyl-tRNA synthetase</keyword>
<evidence type="ECO:0000256" key="10">
    <source>
        <dbReference type="ARBA" id="ARBA00047929"/>
    </source>
</evidence>